<dbReference type="KEGG" id="gpo:GPOL_c35530"/>
<dbReference type="Proteomes" id="UP000009154">
    <property type="component" value="Chromosome"/>
</dbReference>
<dbReference type="EMBL" id="CP003119">
    <property type="protein sequence ID" value="AFA74565.1"/>
    <property type="molecule type" value="Genomic_DNA"/>
</dbReference>
<proteinExistence type="predicted"/>
<name>H6N102_GORPV</name>
<dbReference type="GeneID" id="90160572"/>
<accession>H6N102</accession>
<dbReference type="InterPro" id="IPR019089">
    <property type="entry name" value="Cas_GSU0054"/>
</dbReference>
<dbReference type="eggNOG" id="ENOG502ZAU8">
    <property type="taxonomic scope" value="Bacteria"/>
</dbReference>
<keyword evidence="2" id="KW-1185">Reference proteome</keyword>
<organism evidence="1 2">
    <name type="scientific">Gordonia polyisoprenivorans (strain DSM 44266 / VH2)</name>
    <dbReference type="NCBI Taxonomy" id="1112204"/>
    <lineage>
        <taxon>Bacteria</taxon>
        <taxon>Bacillati</taxon>
        <taxon>Actinomycetota</taxon>
        <taxon>Actinomycetes</taxon>
        <taxon>Mycobacteriales</taxon>
        <taxon>Gordoniaceae</taxon>
        <taxon>Gordonia</taxon>
    </lineage>
</organism>
<dbReference type="STRING" id="1112204.GPOL_c35530"/>
<evidence type="ECO:0000313" key="1">
    <source>
        <dbReference type="EMBL" id="AFA74565.1"/>
    </source>
</evidence>
<evidence type="ECO:0000313" key="2">
    <source>
        <dbReference type="Proteomes" id="UP000009154"/>
    </source>
</evidence>
<dbReference type="HOGENOM" id="CLU_570773_0_0_11"/>
<dbReference type="NCBIfam" id="TIGR02165">
    <property type="entry name" value="cas5_6_GSU0054"/>
    <property type="match status" value="1"/>
</dbReference>
<reference evidence="1 2" key="1">
    <citation type="journal article" date="2012" name="Appl. Environ. Microbiol.">
        <title>Involvement of two latex-clearing proteins during rubber degradation and insights into the subsequent degradation pathway revealed by the genome sequence of Gordonia polyisoprenivorans strain VH2.</title>
        <authorList>
            <person name="Hiessl S."/>
            <person name="Schuldes J."/>
            <person name="Thurmer A."/>
            <person name="Halbsguth T."/>
            <person name="Broker D."/>
            <person name="Angelov A."/>
            <person name="Liebl W."/>
            <person name="Daniel R."/>
            <person name="Steinbuchel A."/>
        </authorList>
    </citation>
    <scope>NUCLEOTIDE SEQUENCE [LARGE SCALE GENOMIC DNA]</scope>
    <source>
        <strain evidence="2">DSM 44266 / VH2</strain>
    </source>
</reference>
<gene>
    <name evidence="1" type="ordered locus">GPOL_c35530</name>
</gene>
<dbReference type="RefSeq" id="WP_014360948.1">
    <property type="nucleotide sequence ID" value="NC_016906.1"/>
</dbReference>
<protein>
    <submittedName>
        <fullName evidence="1">CRISPR-associated protein, GSU0054 family</fullName>
    </submittedName>
</protein>
<dbReference type="AlphaFoldDB" id="H6N102"/>
<sequence length="492" mass="54196">MGTTVDISFPLGRYHATPWDAGANSGYVEWPPAPWRVMRASVAVAHARFIDVDETVALLGRLGNPSAFESAPITTGSTRHYMPDIKHRSDDRGGTDLVIDSYVSVQRRSSLPDLRIHWDADLADDDRKLLSELVENLPYLGRSESVCEAVLAEQSAQPDSTWWRIGAVGDRVETVVVLGAEGVPTRAELEATPTSVRTKLRTVYPPGTRLLGYGRNRSEPSSFRRAEVLRSSRTSDKPITTVRFELHGSASVRMRDFLMPTDVAHSAVRKALHALGDDPEVAAVIGKDGKGPRQQGHDHLHIVPLPSEVDGLRFDGSRPISSVVLWTPRGMSREAVARISRLGCLWTPDRITENSFPKQTMLVAGLGDVSDVAPEIVADDAGSTTWVSATPYFPVRHRKRRSVRDWIEVDLNKELGYRAATAGVEVVDVNVDDSRATVSDLVHFRRRRLWEQRDSTRQSFAVTVTLSKPVAGPLLLGQLSHFGAGLFIPARS</sequence>